<reference evidence="1" key="3">
    <citation type="submission" date="2023-05" db="EMBL/GenBank/DDBJ databases">
        <authorList>
            <person name="Smith C.H."/>
        </authorList>
    </citation>
    <scope>NUCLEOTIDE SEQUENCE</scope>
    <source>
        <strain evidence="1">CHS0354</strain>
        <tissue evidence="1">Mantle</tissue>
    </source>
</reference>
<dbReference type="EMBL" id="JAEAOA010002349">
    <property type="protein sequence ID" value="KAK3589533.1"/>
    <property type="molecule type" value="Genomic_DNA"/>
</dbReference>
<dbReference type="AlphaFoldDB" id="A0AAE0SD92"/>
<evidence type="ECO:0000313" key="2">
    <source>
        <dbReference type="Proteomes" id="UP001195483"/>
    </source>
</evidence>
<feature type="non-terminal residue" evidence="1">
    <location>
        <position position="57"/>
    </location>
</feature>
<comment type="caution">
    <text evidence="1">The sequence shown here is derived from an EMBL/GenBank/DDBJ whole genome shotgun (WGS) entry which is preliminary data.</text>
</comment>
<reference evidence="1" key="1">
    <citation type="journal article" date="2021" name="Genome Biol. Evol.">
        <title>A High-Quality Reference Genome for a Parasitic Bivalve with Doubly Uniparental Inheritance (Bivalvia: Unionida).</title>
        <authorList>
            <person name="Smith C.H."/>
        </authorList>
    </citation>
    <scope>NUCLEOTIDE SEQUENCE</scope>
    <source>
        <strain evidence="1">CHS0354</strain>
    </source>
</reference>
<proteinExistence type="predicted"/>
<evidence type="ECO:0000313" key="1">
    <source>
        <dbReference type="EMBL" id="KAK3589533.1"/>
    </source>
</evidence>
<dbReference type="Proteomes" id="UP001195483">
    <property type="component" value="Unassembled WGS sequence"/>
</dbReference>
<name>A0AAE0SD92_9BIVA</name>
<keyword evidence="2" id="KW-1185">Reference proteome</keyword>
<gene>
    <name evidence="1" type="ORF">CHS0354_041658</name>
</gene>
<sequence length="57" mass="6615">ENKLLNPKIRVSHFVGLGTLHEEQMASYCVLQMETYKRKESTSQSVLLLETYKSKKV</sequence>
<organism evidence="1 2">
    <name type="scientific">Potamilus streckersoni</name>
    <dbReference type="NCBI Taxonomy" id="2493646"/>
    <lineage>
        <taxon>Eukaryota</taxon>
        <taxon>Metazoa</taxon>
        <taxon>Spiralia</taxon>
        <taxon>Lophotrochozoa</taxon>
        <taxon>Mollusca</taxon>
        <taxon>Bivalvia</taxon>
        <taxon>Autobranchia</taxon>
        <taxon>Heteroconchia</taxon>
        <taxon>Palaeoheterodonta</taxon>
        <taxon>Unionida</taxon>
        <taxon>Unionoidea</taxon>
        <taxon>Unionidae</taxon>
        <taxon>Ambleminae</taxon>
        <taxon>Lampsilini</taxon>
        <taxon>Potamilus</taxon>
    </lineage>
</organism>
<feature type="non-terminal residue" evidence="1">
    <location>
        <position position="1"/>
    </location>
</feature>
<protein>
    <submittedName>
        <fullName evidence="1">Uncharacterized protein</fullName>
    </submittedName>
</protein>
<accession>A0AAE0SD92</accession>
<reference evidence="1" key="2">
    <citation type="journal article" date="2021" name="Genome Biol. Evol.">
        <title>Developing a high-quality reference genome for a parasitic bivalve with doubly uniparental inheritance (Bivalvia: Unionida).</title>
        <authorList>
            <person name="Smith C.H."/>
        </authorList>
    </citation>
    <scope>NUCLEOTIDE SEQUENCE</scope>
    <source>
        <strain evidence="1">CHS0354</strain>
        <tissue evidence="1">Mantle</tissue>
    </source>
</reference>